<keyword evidence="1" id="KW-0175">Coiled coil</keyword>
<evidence type="ECO:0000313" key="2">
    <source>
        <dbReference type="EMBL" id="MFO3716092.1"/>
    </source>
</evidence>
<organism evidence="2 3">
    <name type="scientific">Anaerococcus cruorum</name>
    <dbReference type="NCBI Taxonomy" id="3115617"/>
    <lineage>
        <taxon>Bacteria</taxon>
        <taxon>Bacillati</taxon>
        <taxon>Bacillota</taxon>
        <taxon>Tissierellia</taxon>
        <taxon>Tissierellales</taxon>
        <taxon>Peptoniphilaceae</taxon>
        <taxon>Anaerococcus</taxon>
    </lineage>
</organism>
<dbReference type="RefSeq" id="WP_410032826.1">
    <property type="nucleotide sequence ID" value="NZ_JBGMEH010000006.1"/>
</dbReference>
<dbReference type="EMBL" id="JBGMEH010000006">
    <property type="protein sequence ID" value="MFO3716092.1"/>
    <property type="molecule type" value="Genomic_DNA"/>
</dbReference>
<dbReference type="Pfam" id="PF05565">
    <property type="entry name" value="Sipho_Gp157"/>
    <property type="match status" value="1"/>
</dbReference>
<name>A0ABW9MW66_9FIRM</name>
<dbReference type="InterPro" id="IPR008840">
    <property type="entry name" value="Sipho_Gp157"/>
</dbReference>
<sequence length="155" mass="18050">MNLYEITEAYMALDNLEPSEDIKHYLEGISDEYDQKIENITYVIKNNEGDIDALAKEIKRLTDKRKALENKNKYLKDYMFDSMKIIGKDKVKAGTFDLRIQKNPRSVNIIDADLINEEYFRVKTEIDKSKIKKALEEGLIIEGAELVQTEGLRIR</sequence>
<keyword evidence="3" id="KW-1185">Reference proteome</keyword>
<dbReference type="Proteomes" id="UP001638015">
    <property type="component" value="Unassembled WGS sequence"/>
</dbReference>
<comment type="caution">
    <text evidence="2">The sequence shown here is derived from an EMBL/GenBank/DDBJ whole genome shotgun (WGS) entry which is preliminary data.</text>
</comment>
<evidence type="ECO:0000256" key="1">
    <source>
        <dbReference type="SAM" id="Coils"/>
    </source>
</evidence>
<gene>
    <name evidence="2" type="ORF">ACCQ40_04735</name>
</gene>
<accession>A0ABW9MW66</accession>
<protein>
    <submittedName>
        <fullName evidence="2">Siphovirus Gp157 family protein</fullName>
    </submittedName>
</protein>
<proteinExistence type="predicted"/>
<feature type="coiled-coil region" evidence="1">
    <location>
        <begin position="44"/>
        <end position="78"/>
    </location>
</feature>
<reference evidence="2 3" key="1">
    <citation type="journal article" date="2025" name="Anaerobe">
        <title>Description of Anaerococcus kampingiae sp. nov., Anaerococcus groningensis sp. nov., Anaerococcus martiniensis sp. nov., and Anaerococcus cruorum sp. nov., isolated from human clinical specimens.</title>
        <authorList>
            <person name="Boiten K.E."/>
            <person name="Meijer J."/>
            <person name="van Wezel E.M."/>
            <person name="Veloo A.C.M."/>
        </authorList>
    </citation>
    <scope>NUCLEOTIDE SEQUENCE [LARGE SCALE GENOMIC DNA]</scope>
    <source>
        <strain evidence="2 3">ENR1039</strain>
    </source>
</reference>
<evidence type="ECO:0000313" key="3">
    <source>
        <dbReference type="Proteomes" id="UP001638015"/>
    </source>
</evidence>